<dbReference type="EMBL" id="CAJNOG010005717">
    <property type="protein sequence ID" value="CAF1553734.1"/>
    <property type="molecule type" value="Genomic_DNA"/>
</dbReference>
<reference evidence="1" key="1">
    <citation type="submission" date="2021-02" db="EMBL/GenBank/DDBJ databases">
        <authorList>
            <person name="Nowell W R."/>
        </authorList>
    </citation>
    <scope>NUCLEOTIDE SEQUENCE</scope>
</reference>
<proteinExistence type="predicted"/>
<protein>
    <submittedName>
        <fullName evidence="1">Uncharacterized protein</fullName>
    </submittedName>
</protein>
<accession>A0A815X246</accession>
<organism evidence="1 2">
    <name type="scientific">Adineta steineri</name>
    <dbReference type="NCBI Taxonomy" id="433720"/>
    <lineage>
        <taxon>Eukaryota</taxon>
        <taxon>Metazoa</taxon>
        <taxon>Spiralia</taxon>
        <taxon>Gnathifera</taxon>
        <taxon>Rotifera</taxon>
        <taxon>Eurotatoria</taxon>
        <taxon>Bdelloidea</taxon>
        <taxon>Adinetida</taxon>
        <taxon>Adinetidae</taxon>
        <taxon>Adineta</taxon>
    </lineage>
</organism>
<evidence type="ECO:0000313" key="2">
    <source>
        <dbReference type="Proteomes" id="UP000663845"/>
    </source>
</evidence>
<dbReference type="Proteomes" id="UP000663845">
    <property type="component" value="Unassembled WGS sequence"/>
</dbReference>
<sequence>MRSNDVKQSDIFSCFYLGMESPNDLHPSFVSPFSDNQGRAYEIDYQVPVE</sequence>
<evidence type="ECO:0000313" key="1">
    <source>
        <dbReference type="EMBL" id="CAF1553734.1"/>
    </source>
</evidence>
<gene>
    <name evidence="1" type="ORF">JYZ213_LOCUS46469</name>
</gene>
<name>A0A815X246_9BILA</name>
<comment type="caution">
    <text evidence="1">The sequence shown here is derived from an EMBL/GenBank/DDBJ whole genome shotgun (WGS) entry which is preliminary data.</text>
</comment>
<feature type="non-terminal residue" evidence="1">
    <location>
        <position position="50"/>
    </location>
</feature>
<dbReference type="AlphaFoldDB" id="A0A815X246"/>